<dbReference type="GO" id="GO:0016787">
    <property type="term" value="F:hydrolase activity"/>
    <property type="evidence" value="ECO:0007669"/>
    <property type="project" value="InterPro"/>
</dbReference>
<evidence type="ECO:0000313" key="3">
    <source>
        <dbReference type="Proteomes" id="UP000739538"/>
    </source>
</evidence>
<name>A0A956NDN2_UNCEI</name>
<dbReference type="Gene3D" id="3.60.21.10">
    <property type="match status" value="1"/>
</dbReference>
<evidence type="ECO:0000313" key="2">
    <source>
        <dbReference type="EMBL" id="MCA9757397.1"/>
    </source>
</evidence>
<proteinExistence type="predicted"/>
<dbReference type="Pfam" id="PF00149">
    <property type="entry name" value="Metallophos"/>
    <property type="match status" value="1"/>
</dbReference>
<dbReference type="AlphaFoldDB" id="A0A956NDN2"/>
<reference evidence="2" key="1">
    <citation type="submission" date="2020-04" db="EMBL/GenBank/DDBJ databases">
        <authorList>
            <person name="Zhang T."/>
        </authorList>
    </citation>
    <scope>NUCLEOTIDE SEQUENCE</scope>
    <source>
        <strain evidence="2">HKST-UBA02</strain>
    </source>
</reference>
<protein>
    <submittedName>
        <fullName evidence="2">Metallophosphoesterase</fullName>
    </submittedName>
</protein>
<sequence>MWFLLILLSWGPLGFTWPWDATGPWPDGSDLPLTPLDRPQVEEVVAEDAANVRYAVFGDQRALADGEWQDLVAAVAQLHQSDPIDFVIDTGDIVQDGRHSDQFEFLRGILEPIDDLPYLVSVGNHETKNNLDPSARFHTSIFLGGMDPAFTADRYYFRKDLANTRFLFLDSNDLVYGDDGAGIGREEPVAGSRAAAQMHWLETQLTHPEPPGMSTVVVIHHPFVQTSKKHQEA</sequence>
<dbReference type="PANTHER" id="PTHR43143:SF1">
    <property type="entry name" value="SERINE_THREONINE-PROTEIN PHOSPHATASE CPPED1"/>
    <property type="match status" value="1"/>
</dbReference>
<reference evidence="2" key="2">
    <citation type="journal article" date="2021" name="Microbiome">
        <title>Successional dynamics and alternative stable states in a saline activated sludge microbial community over 9 years.</title>
        <authorList>
            <person name="Wang Y."/>
            <person name="Ye J."/>
            <person name="Ju F."/>
            <person name="Liu L."/>
            <person name="Boyd J.A."/>
            <person name="Deng Y."/>
            <person name="Parks D.H."/>
            <person name="Jiang X."/>
            <person name="Yin X."/>
            <person name="Woodcroft B.J."/>
            <person name="Tyson G.W."/>
            <person name="Hugenholtz P."/>
            <person name="Polz M.F."/>
            <person name="Zhang T."/>
        </authorList>
    </citation>
    <scope>NUCLEOTIDE SEQUENCE</scope>
    <source>
        <strain evidence="2">HKST-UBA02</strain>
    </source>
</reference>
<dbReference type="SUPFAM" id="SSF56300">
    <property type="entry name" value="Metallo-dependent phosphatases"/>
    <property type="match status" value="1"/>
</dbReference>
<feature type="non-terminal residue" evidence="2">
    <location>
        <position position="233"/>
    </location>
</feature>
<gene>
    <name evidence="2" type="ORF">KDA27_16455</name>
</gene>
<feature type="domain" description="Calcineurin-like phosphoesterase" evidence="1">
    <location>
        <begin position="55"/>
        <end position="221"/>
    </location>
</feature>
<comment type="caution">
    <text evidence="2">The sequence shown here is derived from an EMBL/GenBank/DDBJ whole genome shotgun (WGS) entry which is preliminary data.</text>
</comment>
<dbReference type="PANTHER" id="PTHR43143">
    <property type="entry name" value="METALLOPHOSPHOESTERASE, CALCINEURIN SUPERFAMILY"/>
    <property type="match status" value="1"/>
</dbReference>
<dbReference type="Proteomes" id="UP000739538">
    <property type="component" value="Unassembled WGS sequence"/>
</dbReference>
<accession>A0A956NDN2</accession>
<dbReference type="InterPro" id="IPR051918">
    <property type="entry name" value="STPP_CPPED1"/>
</dbReference>
<dbReference type="InterPro" id="IPR004843">
    <property type="entry name" value="Calcineurin-like_PHP"/>
</dbReference>
<dbReference type="EMBL" id="JAGQHS010000096">
    <property type="protein sequence ID" value="MCA9757397.1"/>
    <property type="molecule type" value="Genomic_DNA"/>
</dbReference>
<dbReference type="InterPro" id="IPR029052">
    <property type="entry name" value="Metallo-depent_PP-like"/>
</dbReference>
<evidence type="ECO:0000259" key="1">
    <source>
        <dbReference type="Pfam" id="PF00149"/>
    </source>
</evidence>
<organism evidence="2 3">
    <name type="scientific">Eiseniibacteriota bacterium</name>
    <dbReference type="NCBI Taxonomy" id="2212470"/>
    <lineage>
        <taxon>Bacteria</taxon>
        <taxon>Candidatus Eiseniibacteriota</taxon>
    </lineage>
</organism>